<gene>
    <name evidence="4" type="ORF">SAY87_029666</name>
</gene>
<evidence type="ECO:0000313" key="5">
    <source>
        <dbReference type="Proteomes" id="UP001345219"/>
    </source>
</evidence>
<dbReference type="Proteomes" id="UP001345219">
    <property type="component" value="Chromosome 23"/>
</dbReference>
<dbReference type="InterPro" id="IPR038538">
    <property type="entry name" value="MTERF_sf"/>
</dbReference>
<accession>A0AAN7KDB5</accession>
<keyword evidence="2" id="KW-0805">Transcription regulation</keyword>
<protein>
    <recommendedName>
        <fullName evidence="6">Mitochondrial transcription termination factor family protein</fullName>
    </recommendedName>
</protein>
<proteinExistence type="inferred from homology"/>
<evidence type="ECO:0008006" key="6">
    <source>
        <dbReference type="Google" id="ProtNLM"/>
    </source>
</evidence>
<evidence type="ECO:0000256" key="3">
    <source>
        <dbReference type="ARBA" id="ARBA00022946"/>
    </source>
</evidence>
<organism evidence="4 5">
    <name type="scientific">Trapa incisa</name>
    <dbReference type="NCBI Taxonomy" id="236973"/>
    <lineage>
        <taxon>Eukaryota</taxon>
        <taxon>Viridiplantae</taxon>
        <taxon>Streptophyta</taxon>
        <taxon>Embryophyta</taxon>
        <taxon>Tracheophyta</taxon>
        <taxon>Spermatophyta</taxon>
        <taxon>Magnoliopsida</taxon>
        <taxon>eudicotyledons</taxon>
        <taxon>Gunneridae</taxon>
        <taxon>Pentapetalae</taxon>
        <taxon>rosids</taxon>
        <taxon>malvids</taxon>
        <taxon>Myrtales</taxon>
        <taxon>Lythraceae</taxon>
        <taxon>Trapa</taxon>
    </lineage>
</organism>
<keyword evidence="5" id="KW-1185">Reference proteome</keyword>
<dbReference type="PANTHER" id="PTHR13068">
    <property type="entry name" value="CGI-12 PROTEIN-RELATED"/>
    <property type="match status" value="1"/>
</dbReference>
<dbReference type="PANTHER" id="PTHR13068:SF31">
    <property type="entry name" value="TRANSCRIPTION TERMINATION FACTOR MTERF2, CHLOROPLASTIC-LIKE"/>
    <property type="match status" value="1"/>
</dbReference>
<sequence length="234" mass="26852">MDTFRSFSSVLLVSKRLFSSTRGTSPELPFTVHYLVNRCGVPLESAINAAKKLASLITRRPKILLCRPKTTLKPKMDFLVENGFKGPFLHELILRNPSVLKRSVKSQLEPVFDFLRTAAVQSHERVVKSSGVVKLLGVEPKSALFIHVVRVMLSMNEINWNRKIGVLRSLGWSEDDYHSTFRRDPTCLGSSEEKIRKVMDFYLNTAKLDLDVIIKYPKFLTYGLDSRLRRRHVF</sequence>
<evidence type="ECO:0000313" key="4">
    <source>
        <dbReference type="EMBL" id="KAK4761782.1"/>
    </source>
</evidence>
<comment type="caution">
    <text evidence="4">The sequence shown here is derived from an EMBL/GenBank/DDBJ whole genome shotgun (WGS) entry which is preliminary data.</text>
</comment>
<evidence type="ECO:0000256" key="1">
    <source>
        <dbReference type="ARBA" id="ARBA00007692"/>
    </source>
</evidence>
<reference evidence="4 5" key="1">
    <citation type="journal article" date="2023" name="Hortic Res">
        <title>Pangenome of water caltrop reveals structural variations and asymmetric subgenome divergence after allopolyploidization.</title>
        <authorList>
            <person name="Zhang X."/>
            <person name="Chen Y."/>
            <person name="Wang L."/>
            <person name="Yuan Y."/>
            <person name="Fang M."/>
            <person name="Shi L."/>
            <person name="Lu R."/>
            <person name="Comes H.P."/>
            <person name="Ma Y."/>
            <person name="Chen Y."/>
            <person name="Huang G."/>
            <person name="Zhou Y."/>
            <person name="Zheng Z."/>
            <person name="Qiu Y."/>
        </authorList>
    </citation>
    <scope>NUCLEOTIDE SEQUENCE [LARGE SCALE GENOMIC DNA]</scope>
    <source>
        <tissue evidence="4">Roots</tissue>
    </source>
</reference>
<dbReference type="GO" id="GO:0006353">
    <property type="term" value="P:DNA-templated transcription termination"/>
    <property type="evidence" value="ECO:0007669"/>
    <property type="project" value="UniProtKB-KW"/>
</dbReference>
<dbReference type="InterPro" id="IPR003690">
    <property type="entry name" value="MTERF"/>
</dbReference>
<dbReference type="GO" id="GO:0003676">
    <property type="term" value="F:nucleic acid binding"/>
    <property type="evidence" value="ECO:0007669"/>
    <property type="project" value="InterPro"/>
</dbReference>
<dbReference type="SMART" id="SM00733">
    <property type="entry name" value="Mterf"/>
    <property type="match status" value="4"/>
</dbReference>
<dbReference type="EMBL" id="JAXIOK010000009">
    <property type="protein sequence ID" value="KAK4761782.1"/>
    <property type="molecule type" value="Genomic_DNA"/>
</dbReference>
<name>A0AAN7KDB5_9MYRT</name>
<keyword evidence="2" id="KW-0806">Transcription termination</keyword>
<dbReference type="AlphaFoldDB" id="A0AAN7KDB5"/>
<keyword evidence="2" id="KW-0804">Transcription</keyword>
<keyword evidence="3" id="KW-0809">Transit peptide</keyword>
<comment type="similarity">
    <text evidence="1">Belongs to the mTERF family.</text>
</comment>
<dbReference type="Gene3D" id="1.25.70.10">
    <property type="entry name" value="Transcription termination factor 3, mitochondrial"/>
    <property type="match status" value="1"/>
</dbReference>
<dbReference type="Pfam" id="PF02536">
    <property type="entry name" value="mTERF"/>
    <property type="match status" value="1"/>
</dbReference>
<evidence type="ECO:0000256" key="2">
    <source>
        <dbReference type="ARBA" id="ARBA00022472"/>
    </source>
</evidence>